<gene>
    <name evidence="5" type="ORF">PZA18_21290</name>
</gene>
<sequence>MSRSVTSPLIQTKTTSGPVDARVEQAVLEITRQFRGDLSLHDLAAAVSLSPHHFHRLFLAEMGETPMAYLRRVRVSHADHLLAALPDASLLSIALDSGFSSPACFSRAYRQIYGQSPSAIRAGLKHSGPATDPQGPQRPQLCHLPTRHLRVVRQVLDDALISKTLVEMAGNQATSGPSILGIFVDAPFHVPPPQCRYFLARDIDAERASDHDVLTLPGGYYARMTFTGATEHLGPAVFAFHDEVLVPSAYALASTLFFERLRPQQSGVWDYPTCKRELFLKVRRKGEPVI</sequence>
<dbReference type="PANTHER" id="PTHR46796:SF6">
    <property type="entry name" value="ARAC SUBFAMILY"/>
    <property type="match status" value="1"/>
</dbReference>
<dbReference type="PROSITE" id="PS01124">
    <property type="entry name" value="HTH_ARAC_FAMILY_2"/>
    <property type="match status" value="1"/>
</dbReference>
<protein>
    <submittedName>
        <fullName evidence="5">Helix-turn-helix domain-containing protein</fullName>
    </submittedName>
</protein>
<dbReference type="EMBL" id="JARRAF010000042">
    <property type="protein sequence ID" value="MDK2126582.1"/>
    <property type="molecule type" value="Genomic_DNA"/>
</dbReference>
<keyword evidence="6" id="KW-1185">Reference proteome</keyword>
<dbReference type="SUPFAM" id="SSF55136">
    <property type="entry name" value="Probable bacterial effector-binding domain"/>
    <property type="match status" value="1"/>
</dbReference>
<dbReference type="InterPro" id="IPR009057">
    <property type="entry name" value="Homeodomain-like_sf"/>
</dbReference>
<dbReference type="PANTHER" id="PTHR46796">
    <property type="entry name" value="HTH-TYPE TRANSCRIPTIONAL ACTIVATOR RHAS-RELATED"/>
    <property type="match status" value="1"/>
</dbReference>
<evidence type="ECO:0000256" key="2">
    <source>
        <dbReference type="ARBA" id="ARBA00023125"/>
    </source>
</evidence>
<keyword evidence="2" id="KW-0238">DNA-binding</keyword>
<proteinExistence type="predicted"/>
<dbReference type="Proteomes" id="UP001172778">
    <property type="component" value="Unassembled WGS sequence"/>
</dbReference>
<evidence type="ECO:0000259" key="4">
    <source>
        <dbReference type="PROSITE" id="PS01124"/>
    </source>
</evidence>
<comment type="caution">
    <text evidence="5">The sequence shown here is derived from an EMBL/GenBank/DDBJ whole genome shotgun (WGS) entry which is preliminary data.</text>
</comment>
<reference evidence="5" key="1">
    <citation type="submission" date="2023-03" db="EMBL/GenBank/DDBJ databases">
        <title>Chitinimonas shenzhenensis gen. nov., sp. nov., a novel member of family Burkholderiaceae isolated from activated sludge collected in Shen Zhen, China.</title>
        <authorList>
            <person name="Wang X."/>
        </authorList>
    </citation>
    <scope>NUCLEOTIDE SEQUENCE</scope>
    <source>
        <strain evidence="5">DQS-5</strain>
    </source>
</reference>
<dbReference type="Gene3D" id="3.20.80.10">
    <property type="entry name" value="Regulatory factor, effector binding domain"/>
    <property type="match status" value="1"/>
</dbReference>
<dbReference type="InterPro" id="IPR011256">
    <property type="entry name" value="Reg_factor_effector_dom_sf"/>
</dbReference>
<accession>A0ABT7E6P4</accession>
<evidence type="ECO:0000313" key="5">
    <source>
        <dbReference type="EMBL" id="MDK2126582.1"/>
    </source>
</evidence>
<name>A0ABT7E6P4_9NEIS</name>
<dbReference type="SUPFAM" id="SSF46689">
    <property type="entry name" value="Homeodomain-like"/>
    <property type="match status" value="2"/>
</dbReference>
<keyword evidence="3" id="KW-0804">Transcription</keyword>
<feature type="domain" description="HTH araC/xylS-type" evidence="4">
    <location>
        <begin position="24"/>
        <end position="123"/>
    </location>
</feature>
<dbReference type="SMART" id="SM00342">
    <property type="entry name" value="HTH_ARAC"/>
    <property type="match status" value="1"/>
</dbReference>
<evidence type="ECO:0000313" key="6">
    <source>
        <dbReference type="Proteomes" id="UP001172778"/>
    </source>
</evidence>
<evidence type="ECO:0000256" key="3">
    <source>
        <dbReference type="ARBA" id="ARBA00023163"/>
    </source>
</evidence>
<dbReference type="InterPro" id="IPR018060">
    <property type="entry name" value="HTH_AraC"/>
</dbReference>
<evidence type="ECO:0000256" key="1">
    <source>
        <dbReference type="ARBA" id="ARBA00023015"/>
    </source>
</evidence>
<dbReference type="InterPro" id="IPR050204">
    <property type="entry name" value="AraC_XylS_family_regulators"/>
</dbReference>
<organism evidence="5 6">
    <name type="scientific">Parachitinimonas caeni</name>
    <dbReference type="NCBI Taxonomy" id="3031301"/>
    <lineage>
        <taxon>Bacteria</taxon>
        <taxon>Pseudomonadati</taxon>
        <taxon>Pseudomonadota</taxon>
        <taxon>Betaproteobacteria</taxon>
        <taxon>Neisseriales</taxon>
        <taxon>Chitinibacteraceae</taxon>
        <taxon>Parachitinimonas</taxon>
    </lineage>
</organism>
<dbReference type="Gene3D" id="1.10.10.60">
    <property type="entry name" value="Homeodomain-like"/>
    <property type="match status" value="2"/>
</dbReference>
<keyword evidence="1" id="KW-0805">Transcription regulation</keyword>
<dbReference type="Pfam" id="PF12833">
    <property type="entry name" value="HTH_18"/>
    <property type="match status" value="1"/>
</dbReference>
<dbReference type="RefSeq" id="WP_284102901.1">
    <property type="nucleotide sequence ID" value="NZ_JARRAF010000042.1"/>
</dbReference>